<dbReference type="Proteomes" id="UP000828390">
    <property type="component" value="Unassembled WGS sequence"/>
</dbReference>
<keyword evidence="5" id="KW-1185">Reference proteome</keyword>
<feature type="region of interest" description="Disordered" evidence="2">
    <location>
        <begin position="1"/>
        <end position="201"/>
    </location>
</feature>
<accession>A0A9D4R3T5</accession>
<dbReference type="Pfam" id="PF02145">
    <property type="entry name" value="Rap_GAP"/>
    <property type="match status" value="1"/>
</dbReference>
<evidence type="ECO:0000313" key="4">
    <source>
        <dbReference type="EMBL" id="KAH3852240.1"/>
    </source>
</evidence>
<feature type="compositionally biased region" description="Low complexity" evidence="2">
    <location>
        <begin position="111"/>
        <end position="136"/>
    </location>
</feature>
<feature type="compositionally biased region" description="Basic and acidic residues" evidence="2">
    <location>
        <begin position="190"/>
        <end position="201"/>
    </location>
</feature>
<keyword evidence="1" id="KW-0343">GTPase activation</keyword>
<feature type="compositionally biased region" description="Polar residues" evidence="2">
    <location>
        <begin position="20"/>
        <end position="33"/>
    </location>
</feature>
<dbReference type="PANTHER" id="PTHR10063">
    <property type="entry name" value="TUBERIN"/>
    <property type="match status" value="1"/>
</dbReference>
<dbReference type="GO" id="GO:0005096">
    <property type="term" value="F:GTPase activator activity"/>
    <property type="evidence" value="ECO:0007669"/>
    <property type="project" value="UniProtKB-KW"/>
</dbReference>
<dbReference type="InterPro" id="IPR027107">
    <property type="entry name" value="Tuberin/Ral-act_asu"/>
</dbReference>
<dbReference type="GO" id="GO:0005737">
    <property type="term" value="C:cytoplasm"/>
    <property type="evidence" value="ECO:0007669"/>
    <property type="project" value="TreeGrafter"/>
</dbReference>
<dbReference type="FunFam" id="3.40.50.11210:FF:000001">
    <property type="entry name" value="Ral GTPase-activating protein subunit alpha-1 isoform 1"/>
    <property type="match status" value="1"/>
</dbReference>
<dbReference type="PANTHER" id="PTHR10063:SF11">
    <property type="entry name" value="RHO GTPASE-ACTIVATING PROTEIN CG5521-RELATED"/>
    <property type="match status" value="1"/>
</dbReference>
<name>A0A9D4R3T5_DREPO</name>
<feature type="compositionally biased region" description="Polar residues" evidence="2">
    <location>
        <begin position="1215"/>
        <end position="1262"/>
    </location>
</feature>
<sequence length="1312" mass="144357">NNKSKVETSFSKVWSKSGETEQLASGQASTFERSQTKYKSDGAGGSRSRPDIPGKQRSLSGTPSPCHSRSASASSDLANLVRSNSEGNITDPAQLAERIKDAAENADDQELASLTSVPSVTSPVETPSSESASSALQDAMDHSGSVSSERSDTDTVRRSRSPSPTSAQYRIGTRTPSPTPSSELGVDLPCTHKDSPTPDRDSLHIEIVTSSVDHNRGSLEKSVLSGGTCQGWLPDVAVVMWRRMLGALGDVNKIEDPAIHASVFEHLCELHETLCRMRDNLGVTVDNQSTPTPPELIPPQTIFSSWLFECLTLSNKYKKGKLLAYQLLCQMMIRAPDMSLSQDLLAHFYYILHTGLNSQDQDVRNVLIKYSGPKLFYTPLPGHTMLLIDVVTATESVINSLDVKESPRLEAVSILGSLVCFANHYKDIPALHADMERSTVKADLVMERVVNLLLKAGKREPAGLARCIAINSLGIFLYEEISHGTRNHVKFAEAVNVLLATLGCKDRQVAKTATDMLALLADHVDKFLEFHPGLPKKIVQVLSSTVCVLVPANGQIQSEEERRLMVAMVMCVGDWCLKIPMHCLLETSEFDKGCLNTVFQMLNVVVSGHSNTTLETASRCVGDLWNDPEYQNLRKASQPGGVGMTPSNSSGSIVVIDRGKKGTASPSSAENSQTTNSSDPVVLVGRLMMNLLVNHLSHFPMGVGASRLVGSVSEYHDMPDLNVDNLKVDLFAAPNIQFFVLNQRTLISFVELPALLDLPGGGVTAGLTTAHTVCRVVLRDLTGKYCWESSVLYGPPWCPKGSYFENARTLHGLTVGMDTEPLVAPDDSEVTITTTPRPRALSDLPMFESTEAYHDNLFDLLGYVGHTSPECQLYPGIPLNIESPIPEDLNEHAETLMKDMLLQQKNAETQYFNKHKNDAKRMEDDHMLARPQMPSENQEPISPFQMCRMLIDQMGFLSWEKRCHFDLLKQSDKLRREIKHMDAQRCRETHKFAVIYVAEGQEDKNSVLSNAGGSSKFEHFVAGLGWEVDLEVHKGFLGGLQQNKTTGDTAPYYATPTCEIVYHVSTRIPEGSEESRHIKMRHLGNDEVHIVWSEHTRDYRRGIIPTDFGDVLIIIYPLPSGLFRIHIDRKPEVPLFGPLFNGAIVDHRVLPGLVRATAVNASRVIRSQKPFYHSFFEERAQCLDSIMKNHVDKTIFENFAADVFAPVLPPNSTIVESPSDSSLAMAPSLSQSEISQSNATTTKSNSTLDSQVSPTPSRQSRGSLALDVPDKGSHGEGNPFMRTARRLSQKRRKNSTSRLPQASTPPSSPNLS</sequence>
<reference evidence="4" key="2">
    <citation type="submission" date="2020-11" db="EMBL/GenBank/DDBJ databases">
        <authorList>
            <person name="McCartney M.A."/>
            <person name="Auch B."/>
            <person name="Kono T."/>
            <person name="Mallez S."/>
            <person name="Becker A."/>
            <person name="Gohl D.M."/>
            <person name="Silverstein K.A.T."/>
            <person name="Koren S."/>
            <person name="Bechman K.B."/>
            <person name="Herman A."/>
            <person name="Abrahante J.E."/>
            <person name="Garbe J."/>
        </authorList>
    </citation>
    <scope>NUCLEOTIDE SEQUENCE</scope>
    <source>
        <strain evidence="4">Duluth1</strain>
        <tissue evidence="4">Whole animal</tissue>
    </source>
</reference>
<evidence type="ECO:0000259" key="3">
    <source>
        <dbReference type="PROSITE" id="PS50085"/>
    </source>
</evidence>
<protein>
    <recommendedName>
        <fullName evidence="3">Rap-GAP domain-containing protein</fullName>
    </recommendedName>
</protein>
<dbReference type="InterPro" id="IPR016024">
    <property type="entry name" value="ARM-type_fold"/>
</dbReference>
<proteinExistence type="predicted"/>
<gene>
    <name evidence="4" type="ORF">DPMN_094741</name>
</gene>
<dbReference type="GO" id="GO:0051056">
    <property type="term" value="P:regulation of small GTPase mediated signal transduction"/>
    <property type="evidence" value="ECO:0007669"/>
    <property type="project" value="InterPro"/>
</dbReference>
<dbReference type="GO" id="GO:0005634">
    <property type="term" value="C:nucleus"/>
    <property type="evidence" value="ECO:0007669"/>
    <property type="project" value="InterPro"/>
</dbReference>
<evidence type="ECO:0000313" key="5">
    <source>
        <dbReference type="Proteomes" id="UP000828390"/>
    </source>
</evidence>
<organism evidence="4 5">
    <name type="scientific">Dreissena polymorpha</name>
    <name type="common">Zebra mussel</name>
    <name type="synonym">Mytilus polymorpha</name>
    <dbReference type="NCBI Taxonomy" id="45954"/>
    <lineage>
        <taxon>Eukaryota</taxon>
        <taxon>Metazoa</taxon>
        <taxon>Spiralia</taxon>
        <taxon>Lophotrochozoa</taxon>
        <taxon>Mollusca</taxon>
        <taxon>Bivalvia</taxon>
        <taxon>Autobranchia</taxon>
        <taxon>Heteroconchia</taxon>
        <taxon>Euheterodonta</taxon>
        <taxon>Imparidentia</taxon>
        <taxon>Neoheterodontei</taxon>
        <taxon>Myida</taxon>
        <taxon>Dreissenoidea</taxon>
        <taxon>Dreissenidae</taxon>
        <taxon>Dreissena</taxon>
    </lineage>
</organism>
<reference evidence="4" key="1">
    <citation type="journal article" date="2019" name="bioRxiv">
        <title>The Genome of the Zebra Mussel, Dreissena polymorpha: A Resource for Invasive Species Research.</title>
        <authorList>
            <person name="McCartney M.A."/>
            <person name="Auch B."/>
            <person name="Kono T."/>
            <person name="Mallez S."/>
            <person name="Zhang Y."/>
            <person name="Obille A."/>
            <person name="Becker A."/>
            <person name="Abrahante J.E."/>
            <person name="Garbe J."/>
            <person name="Badalamenti J.P."/>
            <person name="Herman A."/>
            <person name="Mangelson H."/>
            <person name="Liachko I."/>
            <person name="Sullivan S."/>
            <person name="Sone E.D."/>
            <person name="Koren S."/>
            <person name="Silverstein K.A.T."/>
            <person name="Beckman K.B."/>
            <person name="Gohl D.M."/>
        </authorList>
    </citation>
    <scope>NUCLEOTIDE SEQUENCE</scope>
    <source>
        <strain evidence="4">Duluth1</strain>
        <tissue evidence="4">Whole animal</tissue>
    </source>
</reference>
<feature type="region of interest" description="Disordered" evidence="2">
    <location>
        <begin position="1215"/>
        <end position="1312"/>
    </location>
</feature>
<dbReference type="PROSITE" id="PS50085">
    <property type="entry name" value="RAPGAP"/>
    <property type="match status" value="1"/>
</dbReference>
<evidence type="ECO:0000256" key="2">
    <source>
        <dbReference type="SAM" id="MobiDB-lite"/>
    </source>
</evidence>
<comment type="caution">
    <text evidence="4">The sequence shown here is derived from an EMBL/GenBank/DDBJ whole genome shotgun (WGS) entry which is preliminary data.</text>
</comment>
<feature type="non-terminal residue" evidence="4">
    <location>
        <position position="1"/>
    </location>
</feature>
<dbReference type="InterPro" id="IPR035974">
    <property type="entry name" value="Rap/Ran-GAP_sf"/>
</dbReference>
<evidence type="ECO:0000256" key="1">
    <source>
        <dbReference type="ARBA" id="ARBA00022468"/>
    </source>
</evidence>
<dbReference type="SUPFAM" id="SSF48371">
    <property type="entry name" value="ARM repeat"/>
    <property type="match status" value="1"/>
</dbReference>
<feature type="compositionally biased region" description="Polar residues" evidence="2">
    <location>
        <begin position="57"/>
        <end position="67"/>
    </location>
</feature>
<dbReference type="SUPFAM" id="SSF111347">
    <property type="entry name" value="Rap/Ran-GAP"/>
    <property type="match status" value="1"/>
</dbReference>
<feature type="compositionally biased region" description="Polar residues" evidence="2">
    <location>
        <begin position="1296"/>
        <end position="1312"/>
    </location>
</feature>
<feature type="compositionally biased region" description="Basic residues" evidence="2">
    <location>
        <begin position="1283"/>
        <end position="1295"/>
    </location>
</feature>
<dbReference type="EMBL" id="JAIWYP010000003">
    <property type="protein sequence ID" value="KAH3852240.1"/>
    <property type="molecule type" value="Genomic_DNA"/>
</dbReference>
<feature type="domain" description="Rap-GAP" evidence="3">
    <location>
        <begin position="978"/>
        <end position="1186"/>
    </location>
</feature>
<dbReference type="Gene3D" id="3.40.50.11210">
    <property type="entry name" value="Rap/Ran-GAP"/>
    <property type="match status" value="1"/>
</dbReference>
<dbReference type="InterPro" id="IPR000331">
    <property type="entry name" value="Rap/Ran_GAP_dom"/>
</dbReference>